<sequence>MLRSLDNFVYDEDTLRLLATNFEDPDVLFVFKMVCKYHNFGGFIKKQLPNYESKRRKYDNAFLILESTKFIKRMRFGGPSTPYFISIRGEKLVEFFINEMGMPMEEFKLSLADKEKFGLGHVEK</sequence>
<proteinExistence type="predicted"/>
<dbReference type="EMBL" id="CP019656">
    <property type="protein sequence ID" value="AVF28797.1"/>
    <property type="molecule type" value="Genomic_DNA"/>
</dbReference>
<evidence type="ECO:0000313" key="1">
    <source>
        <dbReference type="EMBL" id="AVF28797.1"/>
    </source>
</evidence>
<keyword evidence="1" id="KW-0614">Plasmid</keyword>
<accession>A0A2L1U786</accession>
<dbReference type="Proteomes" id="UP000239833">
    <property type="component" value="Plasmid unnamed1"/>
</dbReference>
<gene>
    <name evidence="1" type="ORF">ERICIII_04793</name>
</gene>
<geneLocation type="plasmid" evidence="1">
    <name>unnamed1</name>
</geneLocation>
<dbReference type="AlphaFoldDB" id="A0A2L1U786"/>
<reference evidence="2" key="1">
    <citation type="submission" date="2017-02" db="EMBL/GenBank/DDBJ databases">
        <title>Delineation of Paenibacillus larvae strains originating from foulbrood outbreaks.</title>
        <authorList>
            <person name="Beims H."/>
            <person name="Bunk B."/>
            <person name="Sproeer C."/>
            <person name="Mohr K.I."/>
            <person name="Pradella S."/>
            <person name="Guenther G."/>
            <person name="Rohde M."/>
            <person name="von der Ohe W."/>
            <person name="Steinert M."/>
        </authorList>
    </citation>
    <scope>NUCLEOTIDE SEQUENCE [LARGE SCALE GENOMIC DNA]</scope>
    <source>
        <strain evidence="2">Eric_III</strain>
        <plasmid evidence="2">Plasmid unnamed1</plasmid>
    </source>
</reference>
<organism evidence="1 2">
    <name type="scientific">Paenibacillus larvae subsp. larvae</name>
    <dbReference type="NCBI Taxonomy" id="147375"/>
    <lineage>
        <taxon>Bacteria</taxon>
        <taxon>Bacillati</taxon>
        <taxon>Bacillota</taxon>
        <taxon>Bacilli</taxon>
        <taxon>Bacillales</taxon>
        <taxon>Paenibacillaceae</taxon>
        <taxon>Paenibacillus</taxon>
    </lineage>
</organism>
<protein>
    <submittedName>
        <fullName evidence="1">Uncharacterized protein</fullName>
    </submittedName>
</protein>
<name>A0A2L1U786_9BACL</name>
<evidence type="ECO:0000313" key="2">
    <source>
        <dbReference type="Proteomes" id="UP000239833"/>
    </source>
</evidence>
<dbReference type="RefSeq" id="WP_104932824.1">
    <property type="nucleotide sequence ID" value="NZ_CP019656.1"/>
</dbReference>